<reference evidence="3" key="1">
    <citation type="journal article" date="2016" name="Nature">
        <title>Genome evolution in the allotetraploid frog Xenopus laevis.</title>
        <authorList>
            <person name="Session A.M."/>
            <person name="Uno Y."/>
            <person name="Kwon T."/>
            <person name="Chapman J.A."/>
            <person name="Toyoda A."/>
            <person name="Takahashi S."/>
            <person name="Fukui A."/>
            <person name="Hikosaka A."/>
            <person name="Suzuki A."/>
            <person name="Kondo M."/>
            <person name="van Heeringen S.J."/>
            <person name="Quigley I."/>
            <person name="Heinz S."/>
            <person name="Ogino H."/>
            <person name="Ochi H."/>
            <person name="Hellsten U."/>
            <person name="Lyons J.B."/>
            <person name="Simakov O."/>
            <person name="Putnam N."/>
            <person name="Stites J."/>
            <person name="Kuroki Y."/>
            <person name="Tanaka T."/>
            <person name="Michiue T."/>
            <person name="Watanabe M."/>
            <person name="Bogdanovic O."/>
            <person name="Lister R."/>
            <person name="Georgiou G."/>
            <person name="Paranjpe S.S."/>
            <person name="van Kruijsbergen I."/>
            <person name="Shu S."/>
            <person name="Carlson J."/>
            <person name="Kinoshita T."/>
            <person name="Ohta Y."/>
            <person name="Mawaribuchi S."/>
            <person name="Jenkins J."/>
            <person name="Grimwood J."/>
            <person name="Schmutz J."/>
            <person name="Mitros T."/>
            <person name="Mozaffari S.V."/>
            <person name="Suzuki Y."/>
            <person name="Haramoto Y."/>
            <person name="Yamamoto T.S."/>
            <person name="Takagi C."/>
            <person name="Heald R."/>
            <person name="Miller K."/>
            <person name="Haudenschild C."/>
            <person name="Kitzman J."/>
            <person name="Nakayama T."/>
            <person name="Izutsu Y."/>
            <person name="Robert J."/>
            <person name="Fortriede J."/>
            <person name="Burns K."/>
            <person name="Lotay V."/>
            <person name="Karimi K."/>
            <person name="Yasuoka Y."/>
            <person name="Dichmann D.S."/>
            <person name="Flajnik M.F."/>
            <person name="Houston D.W."/>
            <person name="Shendure J."/>
            <person name="DuPasquier L."/>
            <person name="Vize P.D."/>
            <person name="Zorn A.M."/>
            <person name="Ito M."/>
            <person name="Marcotte E.M."/>
            <person name="Wallingford J.B."/>
            <person name="Ito Y."/>
            <person name="Asashima M."/>
            <person name="Ueno N."/>
            <person name="Matsuda Y."/>
            <person name="Veenstra G.J."/>
            <person name="Fujiyama A."/>
            <person name="Harland R.M."/>
            <person name="Taira M."/>
            <person name="Rokhsar D.S."/>
        </authorList>
    </citation>
    <scope>NUCLEOTIDE SEQUENCE [LARGE SCALE GENOMIC DNA]</scope>
    <source>
        <strain evidence="3">J</strain>
    </source>
</reference>
<sequence>MTLLRLCREVSVLYLVLSNVCAINLHERIKEAIAKFVHLFVYICIYHLKKKKKEAAILLSSTKVNVKILKYLYSPVYDKGEPDVPTFSVQNIQQFIH</sequence>
<organism evidence="2 3">
    <name type="scientific">Xenopus laevis</name>
    <name type="common">African clawed frog</name>
    <dbReference type="NCBI Taxonomy" id="8355"/>
    <lineage>
        <taxon>Eukaryota</taxon>
        <taxon>Metazoa</taxon>
        <taxon>Chordata</taxon>
        <taxon>Craniata</taxon>
        <taxon>Vertebrata</taxon>
        <taxon>Euteleostomi</taxon>
        <taxon>Amphibia</taxon>
        <taxon>Batrachia</taxon>
        <taxon>Anura</taxon>
        <taxon>Pipoidea</taxon>
        <taxon>Pipidae</taxon>
        <taxon>Xenopodinae</taxon>
        <taxon>Xenopus</taxon>
        <taxon>Xenopus</taxon>
    </lineage>
</organism>
<accession>A0A974HSG5</accession>
<keyword evidence="1" id="KW-0732">Signal</keyword>
<dbReference type="AlphaFoldDB" id="A0A974HSG5"/>
<protein>
    <submittedName>
        <fullName evidence="2">Uncharacterized protein</fullName>
    </submittedName>
</protein>
<evidence type="ECO:0000256" key="1">
    <source>
        <dbReference type="SAM" id="SignalP"/>
    </source>
</evidence>
<feature type="signal peptide" evidence="1">
    <location>
        <begin position="1"/>
        <end position="22"/>
    </location>
</feature>
<proteinExistence type="predicted"/>
<name>A0A974HSG5_XENLA</name>
<gene>
    <name evidence="2" type="ORF">XELAEV_18017238mg</name>
</gene>
<dbReference type="Proteomes" id="UP000694892">
    <property type="component" value="Chromosome 3L"/>
</dbReference>
<evidence type="ECO:0000313" key="2">
    <source>
        <dbReference type="EMBL" id="OCT88609.1"/>
    </source>
</evidence>
<dbReference type="EMBL" id="CM004470">
    <property type="protein sequence ID" value="OCT88609.1"/>
    <property type="molecule type" value="Genomic_DNA"/>
</dbReference>
<evidence type="ECO:0000313" key="3">
    <source>
        <dbReference type="Proteomes" id="UP000694892"/>
    </source>
</evidence>
<feature type="chain" id="PRO_5036869806" evidence="1">
    <location>
        <begin position="23"/>
        <end position="97"/>
    </location>
</feature>